<accession>W7BWR8</accession>
<name>W7BWR8_9LIST</name>
<evidence type="ECO:0000313" key="2">
    <source>
        <dbReference type="Proteomes" id="UP000019254"/>
    </source>
</evidence>
<dbReference type="AlphaFoldDB" id="W7BWR8"/>
<gene>
    <name evidence="1" type="ORF">PCORN_11372</name>
</gene>
<dbReference type="EMBL" id="AODE01000020">
    <property type="protein sequence ID" value="EUJ29075.1"/>
    <property type="molecule type" value="Genomic_DNA"/>
</dbReference>
<protein>
    <submittedName>
        <fullName evidence="1">Uncharacterized protein</fullName>
    </submittedName>
</protein>
<evidence type="ECO:0000313" key="1">
    <source>
        <dbReference type="EMBL" id="EUJ29075.1"/>
    </source>
</evidence>
<reference evidence="1 2" key="1">
    <citation type="journal article" date="2014" name="Int. J. Syst. Evol. Microbiol.">
        <title>Listeria floridensis sp. nov., Listeria aquatica sp. nov., Listeria cornellensis sp. nov., Listeria riparia sp. nov. and Listeria grandensis sp. nov., from agricultural and natural environments.</title>
        <authorList>
            <person name="den Bakker H.C."/>
            <person name="Warchocki S."/>
            <person name="Wright E.M."/>
            <person name="Allred A.F."/>
            <person name="Ahlstrom C."/>
            <person name="Manuel C.S."/>
            <person name="Stasiewicz M.J."/>
            <person name="Burrell A."/>
            <person name="Roof S."/>
            <person name="Strawn L."/>
            <person name="Fortes E.D."/>
            <person name="Nightingale K.K."/>
            <person name="Kephart D."/>
            <person name="Wiedmann M."/>
        </authorList>
    </citation>
    <scope>NUCLEOTIDE SEQUENCE [LARGE SCALE GENOMIC DNA]</scope>
    <source>
        <strain evidence="2">FSL F6-969</strain>
    </source>
</reference>
<dbReference type="Proteomes" id="UP000019254">
    <property type="component" value="Unassembled WGS sequence"/>
</dbReference>
<comment type="caution">
    <text evidence="1">The sequence shown here is derived from an EMBL/GenBank/DDBJ whole genome shotgun (WGS) entry which is preliminary data.</text>
</comment>
<keyword evidence="2" id="KW-1185">Reference proteome</keyword>
<sequence>MIDAKIKTIKTKENSDDMLYPVVSRLKMITSAAIPIPLKNAFHKWLTLFYSISLTFIADMGGKCLMI</sequence>
<organism evidence="1 2">
    <name type="scientific">Listeria cornellensis FSL F6-0969</name>
    <dbReference type="NCBI Taxonomy" id="1265820"/>
    <lineage>
        <taxon>Bacteria</taxon>
        <taxon>Bacillati</taxon>
        <taxon>Bacillota</taxon>
        <taxon>Bacilli</taxon>
        <taxon>Bacillales</taxon>
        <taxon>Listeriaceae</taxon>
        <taxon>Listeria</taxon>
    </lineage>
</organism>
<proteinExistence type="predicted"/>